<dbReference type="Proteomes" id="UP001632038">
    <property type="component" value="Unassembled WGS sequence"/>
</dbReference>
<protein>
    <submittedName>
        <fullName evidence="1">Uncharacterized protein</fullName>
    </submittedName>
</protein>
<comment type="caution">
    <text evidence="1">The sequence shown here is derived from an EMBL/GenBank/DDBJ whole genome shotgun (WGS) entry which is preliminary data.</text>
</comment>
<gene>
    <name evidence="1" type="ORF">CASFOL_011367</name>
</gene>
<evidence type="ECO:0000313" key="1">
    <source>
        <dbReference type="EMBL" id="KAL3646187.1"/>
    </source>
</evidence>
<organism evidence="1 2">
    <name type="scientific">Castilleja foliolosa</name>
    <dbReference type="NCBI Taxonomy" id="1961234"/>
    <lineage>
        <taxon>Eukaryota</taxon>
        <taxon>Viridiplantae</taxon>
        <taxon>Streptophyta</taxon>
        <taxon>Embryophyta</taxon>
        <taxon>Tracheophyta</taxon>
        <taxon>Spermatophyta</taxon>
        <taxon>Magnoliopsida</taxon>
        <taxon>eudicotyledons</taxon>
        <taxon>Gunneridae</taxon>
        <taxon>Pentapetalae</taxon>
        <taxon>asterids</taxon>
        <taxon>lamiids</taxon>
        <taxon>Lamiales</taxon>
        <taxon>Orobanchaceae</taxon>
        <taxon>Pedicularideae</taxon>
        <taxon>Castillejinae</taxon>
        <taxon>Castilleja</taxon>
    </lineage>
</organism>
<accession>A0ABD3DX78</accession>
<sequence>MGGSGPEGSTAGYGLGSFPAELLGPIDGGRRINRRFWAAFHTVGGGGEVQIFVVVAVFRGGFRRSDASFFLSLEFRVGFEPIR</sequence>
<name>A0ABD3DX78_9LAMI</name>
<dbReference type="EMBL" id="JAVIJP010000013">
    <property type="protein sequence ID" value="KAL3646187.1"/>
    <property type="molecule type" value="Genomic_DNA"/>
</dbReference>
<dbReference type="AlphaFoldDB" id="A0ABD3DX78"/>
<keyword evidence="2" id="KW-1185">Reference proteome</keyword>
<evidence type="ECO:0000313" key="2">
    <source>
        <dbReference type="Proteomes" id="UP001632038"/>
    </source>
</evidence>
<reference evidence="2" key="1">
    <citation type="journal article" date="2024" name="IScience">
        <title>Strigolactones Initiate the Formation of Haustorium-like Structures in Castilleja.</title>
        <authorList>
            <person name="Buerger M."/>
            <person name="Peterson D."/>
            <person name="Chory J."/>
        </authorList>
    </citation>
    <scope>NUCLEOTIDE SEQUENCE [LARGE SCALE GENOMIC DNA]</scope>
</reference>
<proteinExistence type="predicted"/>